<organism evidence="1 2">
    <name type="scientific">Pleurodeles waltl</name>
    <name type="common">Iberian ribbed newt</name>
    <dbReference type="NCBI Taxonomy" id="8319"/>
    <lineage>
        <taxon>Eukaryota</taxon>
        <taxon>Metazoa</taxon>
        <taxon>Chordata</taxon>
        <taxon>Craniata</taxon>
        <taxon>Vertebrata</taxon>
        <taxon>Euteleostomi</taxon>
        <taxon>Amphibia</taxon>
        <taxon>Batrachia</taxon>
        <taxon>Caudata</taxon>
        <taxon>Salamandroidea</taxon>
        <taxon>Salamandridae</taxon>
        <taxon>Pleurodelinae</taxon>
        <taxon>Pleurodeles</taxon>
    </lineage>
</organism>
<dbReference type="AlphaFoldDB" id="A0AAV7WF18"/>
<comment type="caution">
    <text evidence="1">The sequence shown here is derived from an EMBL/GenBank/DDBJ whole genome shotgun (WGS) entry which is preliminary data.</text>
</comment>
<keyword evidence="2" id="KW-1185">Reference proteome</keyword>
<accession>A0AAV7WF18</accession>
<sequence>METWRLTNEETVGSLEQASQHYYAGNGASVHRRVALWKAHKATIKGVLIAGKVGDHRKQHKRLTKLEDEQLTLEKVYVASHSGDSQVIVEELAL</sequence>
<name>A0AAV7WF18_PLEWA</name>
<evidence type="ECO:0000313" key="1">
    <source>
        <dbReference type="EMBL" id="KAJ1210669.1"/>
    </source>
</evidence>
<protein>
    <submittedName>
        <fullName evidence="1">Uncharacterized protein</fullName>
    </submittedName>
</protein>
<dbReference type="EMBL" id="JANPWB010000002">
    <property type="protein sequence ID" value="KAJ1210669.1"/>
    <property type="molecule type" value="Genomic_DNA"/>
</dbReference>
<proteinExistence type="predicted"/>
<evidence type="ECO:0000313" key="2">
    <source>
        <dbReference type="Proteomes" id="UP001066276"/>
    </source>
</evidence>
<gene>
    <name evidence="1" type="ORF">NDU88_006031</name>
</gene>
<dbReference type="Proteomes" id="UP001066276">
    <property type="component" value="Chromosome 1_2"/>
</dbReference>
<reference evidence="1" key="1">
    <citation type="journal article" date="2022" name="bioRxiv">
        <title>Sequencing and chromosome-scale assembly of the giantPleurodeles waltlgenome.</title>
        <authorList>
            <person name="Brown T."/>
            <person name="Elewa A."/>
            <person name="Iarovenko S."/>
            <person name="Subramanian E."/>
            <person name="Araus A.J."/>
            <person name="Petzold A."/>
            <person name="Susuki M."/>
            <person name="Suzuki K.-i.T."/>
            <person name="Hayashi T."/>
            <person name="Toyoda A."/>
            <person name="Oliveira C."/>
            <person name="Osipova E."/>
            <person name="Leigh N.D."/>
            <person name="Simon A."/>
            <person name="Yun M.H."/>
        </authorList>
    </citation>
    <scope>NUCLEOTIDE SEQUENCE</scope>
    <source>
        <strain evidence="1">20211129_DDA</strain>
        <tissue evidence="1">Liver</tissue>
    </source>
</reference>